<accession>A0AAP0INF2</accession>
<evidence type="ECO:0000313" key="2">
    <source>
        <dbReference type="Proteomes" id="UP001419268"/>
    </source>
</evidence>
<dbReference type="Proteomes" id="UP001419268">
    <property type="component" value="Unassembled WGS sequence"/>
</dbReference>
<keyword evidence="2" id="KW-1185">Reference proteome</keyword>
<evidence type="ECO:0000313" key="1">
    <source>
        <dbReference type="EMBL" id="KAK9118784.1"/>
    </source>
</evidence>
<organism evidence="1 2">
    <name type="scientific">Stephania cephalantha</name>
    <dbReference type="NCBI Taxonomy" id="152367"/>
    <lineage>
        <taxon>Eukaryota</taxon>
        <taxon>Viridiplantae</taxon>
        <taxon>Streptophyta</taxon>
        <taxon>Embryophyta</taxon>
        <taxon>Tracheophyta</taxon>
        <taxon>Spermatophyta</taxon>
        <taxon>Magnoliopsida</taxon>
        <taxon>Ranunculales</taxon>
        <taxon>Menispermaceae</taxon>
        <taxon>Menispermoideae</taxon>
        <taxon>Cissampelideae</taxon>
        <taxon>Stephania</taxon>
    </lineage>
</organism>
<protein>
    <submittedName>
        <fullName evidence="1">Uncharacterized protein</fullName>
    </submittedName>
</protein>
<proteinExistence type="predicted"/>
<comment type="caution">
    <text evidence="1">The sequence shown here is derived from an EMBL/GenBank/DDBJ whole genome shotgun (WGS) entry which is preliminary data.</text>
</comment>
<reference evidence="1 2" key="1">
    <citation type="submission" date="2024-01" db="EMBL/GenBank/DDBJ databases">
        <title>Genome assemblies of Stephania.</title>
        <authorList>
            <person name="Yang L."/>
        </authorList>
    </citation>
    <scope>NUCLEOTIDE SEQUENCE [LARGE SCALE GENOMIC DNA]</scope>
    <source>
        <strain evidence="1">JXDWG</strain>
        <tissue evidence="1">Leaf</tissue>
    </source>
</reference>
<sequence length="107" mass="12151">MASGAVEELAMSRSRTLRVEEIRPLEMSMYLKERGTFVTFQAESLGLISDIKKEVESINWCFHYCLLGPKSETPRVGAPPHDDVITVLAAMCDKMEQMNNFEQQLPQ</sequence>
<name>A0AAP0INF2_9MAGN</name>
<gene>
    <name evidence="1" type="ORF">Scep_016877</name>
</gene>
<dbReference type="EMBL" id="JBBNAG010000007">
    <property type="protein sequence ID" value="KAK9118784.1"/>
    <property type="molecule type" value="Genomic_DNA"/>
</dbReference>
<dbReference type="AlphaFoldDB" id="A0AAP0INF2"/>